<gene>
    <name evidence="2" type="ORF">UFOPK2958_00731</name>
</gene>
<organism evidence="2">
    <name type="scientific">freshwater metagenome</name>
    <dbReference type="NCBI Taxonomy" id="449393"/>
    <lineage>
        <taxon>unclassified sequences</taxon>
        <taxon>metagenomes</taxon>
        <taxon>ecological metagenomes</taxon>
    </lineage>
</organism>
<protein>
    <submittedName>
        <fullName evidence="2">Unannotated protein</fullName>
    </submittedName>
</protein>
<feature type="transmembrane region" description="Helical" evidence="1">
    <location>
        <begin position="21"/>
        <end position="38"/>
    </location>
</feature>
<keyword evidence="1" id="KW-1133">Transmembrane helix</keyword>
<accession>A0A6J6WPE0</accession>
<evidence type="ECO:0000256" key="1">
    <source>
        <dbReference type="SAM" id="Phobius"/>
    </source>
</evidence>
<sequence>MERRNSTSVRRRLTFAKVYRFFGFAVVAFGVMGIMGAVSDQGHPSDTVGVVITGLVFVTIGIVLVIRGSRARTRLIHLVPDAPAAKIKKSAMPGTALWRLRTLLRWALLTPGGAFATLVAIVTSIKMTVPFHSMPIILYSAHAARSVFAQEAIAQQGQADVLSPDEKLKMCLASGESEASGLGNQPT</sequence>
<keyword evidence="1" id="KW-0812">Transmembrane</keyword>
<feature type="transmembrane region" description="Helical" evidence="1">
    <location>
        <begin position="50"/>
        <end position="66"/>
    </location>
</feature>
<evidence type="ECO:0000313" key="2">
    <source>
        <dbReference type="EMBL" id="CAB4784077.1"/>
    </source>
</evidence>
<keyword evidence="1" id="KW-0472">Membrane</keyword>
<dbReference type="AlphaFoldDB" id="A0A6J6WPE0"/>
<name>A0A6J6WPE0_9ZZZZ</name>
<proteinExistence type="predicted"/>
<feature type="transmembrane region" description="Helical" evidence="1">
    <location>
        <begin position="106"/>
        <end position="125"/>
    </location>
</feature>
<dbReference type="EMBL" id="CAFAAB010000070">
    <property type="protein sequence ID" value="CAB4784077.1"/>
    <property type="molecule type" value="Genomic_DNA"/>
</dbReference>
<reference evidence="2" key="1">
    <citation type="submission" date="2020-05" db="EMBL/GenBank/DDBJ databases">
        <authorList>
            <person name="Chiriac C."/>
            <person name="Salcher M."/>
            <person name="Ghai R."/>
            <person name="Kavagutti S V."/>
        </authorList>
    </citation>
    <scope>NUCLEOTIDE SEQUENCE</scope>
</reference>